<dbReference type="CDD" id="cd04859">
    <property type="entry name" value="Prim_Pol"/>
    <property type="match status" value="1"/>
</dbReference>
<accession>A0A8D9RXN7</accession>
<comment type="caution">
    <text evidence="3">The sequence shown here is derived from an EMBL/GenBank/DDBJ whole genome shotgun (WGS) entry which is preliminary data.</text>
</comment>
<dbReference type="SMART" id="SM00942">
    <property type="entry name" value="PriCT_1"/>
    <property type="match status" value="1"/>
</dbReference>
<dbReference type="RefSeq" id="WP_003671171.1">
    <property type="nucleotide sequence ID" value="NZ_GG693670.1"/>
</dbReference>
<evidence type="ECO:0000313" key="4">
    <source>
        <dbReference type="Proteomes" id="UP000003419"/>
    </source>
</evidence>
<dbReference type="Pfam" id="PF09250">
    <property type="entry name" value="Prim-Pol"/>
    <property type="match status" value="1"/>
</dbReference>
<sequence>MPNKLNYAIQYAQKGFYVLPTQGKRPLIKFANTPPLTVEQVKYYWSKYPDANIALRTVDFFVLDIDTKEAHGKDGMKSYQTLKNTGLIAPTLAQLTASGGNQLFYKKPKNIPVNQVIGLKQGIDIKAHINNYVIVPPSTTSKGSYQWLNKLPMREPKTELVKFINKHHPLNNHKNDWSKHHTDKKWTGIVLDNLVKGAPEGQRNDYMTRLCGQMIHAGADDNTIWLLIQYANSFNSPPLENKELEKILSSIIREEIGKS</sequence>
<evidence type="ECO:0000313" key="3">
    <source>
        <dbReference type="EMBL" id="EEI65108.1"/>
    </source>
</evidence>
<dbReference type="Proteomes" id="UP000003419">
    <property type="component" value="Unassembled WGS sequence"/>
</dbReference>
<dbReference type="SMART" id="SM00943">
    <property type="entry name" value="Prim-Pol"/>
    <property type="match status" value="1"/>
</dbReference>
<feature type="domain" description="Primase C-terminal 1" evidence="1">
    <location>
        <begin position="192"/>
        <end position="257"/>
    </location>
</feature>
<dbReference type="SUPFAM" id="SSF56747">
    <property type="entry name" value="Prim-pol domain"/>
    <property type="match status" value="1"/>
</dbReference>
<gene>
    <name evidence="3" type="ORF">HMPREF0534_1562</name>
</gene>
<organism evidence="3 4">
    <name type="scientific">Limosilactobacillus reuteri CF48-3A</name>
    <dbReference type="NCBI Taxonomy" id="525341"/>
    <lineage>
        <taxon>Bacteria</taxon>
        <taxon>Bacillati</taxon>
        <taxon>Bacillota</taxon>
        <taxon>Bacilli</taxon>
        <taxon>Lactobacillales</taxon>
        <taxon>Lactobacillaceae</taxon>
        <taxon>Limosilactobacillus</taxon>
    </lineage>
</organism>
<dbReference type="AlphaFoldDB" id="A0A8D9RXN7"/>
<protein>
    <submittedName>
        <fullName evidence="3">Bifunctional DNA primase/polymerase domain protein</fullName>
    </submittedName>
</protein>
<dbReference type="InterPro" id="IPR015330">
    <property type="entry name" value="DNA_primase/pol_bifunc_N"/>
</dbReference>
<dbReference type="InterPro" id="IPR014820">
    <property type="entry name" value="PriCT_1"/>
</dbReference>
<proteinExistence type="predicted"/>
<evidence type="ECO:0000259" key="2">
    <source>
        <dbReference type="SMART" id="SM00943"/>
    </source>
</evidence>
<reference evidence="3 4" key="1">
    <citation type="submission" date="2009-01" db="EMBL/GenBank/DDBJ databases">
        <authorList>
            <person name="Qin X."/>
            <person name="Bachman B."/>
            <person name="Battles P."/>
            <person name="Bell A."/>
            <person name="Bess C."/>
            <person name="Bickham C."/>
            <person name="Chaboub L."/>
            <person name="Chen D."/>
            <person name="Coyle M."/>
            <person name="Deiros D.R."/>
            <person name="Dinh H."/>
            <person name="Forbes L."/>
            <person name="Fowler G."/>
            <person name="Francisco L."/>
            <person name="Fu Q."/>
            <person name="Gubbala S."/>
            <person name="Hale W."/>
            <person name="Han Y."/>
            <person name="Hemphill L."/>
            <person name="Highlander S.K."/>
            <person name="Hirani K."/>
            <person name="Hogues M."/>
            <person name="Jackson L."/>
            <person name="Jakkamsetti A."/>
            <person name="Javaid M."/>
            <person name="Jiang H."/>
            <person name="Korchina V."/>
            <person name="Kovar C."/>
            <person name="Lara F."/>
            <person name="Lee S."/>
            <person name="Mata R."/>
            <person name="Mathew T."/>
            <person name="Moen C."/>
            <person name="Morales K."/>
            <person name="Munidasa M."/>
            <person name="Nazareth L."/>
            <person name="Ngo R."/>
            <person name="Nguyen L."/>
            <person name="Okwuonu G."/>
            <person name="Ongeri F."/>
            <person name="Patil S."/>
            <person name="Petrosino J."/>
            <person name="Pham C."/>
            <person name="Pham P."/>
            <person name="Pu L.-L."/>
            <person name="Puazo M."/>
            <person name="Raj R."/>
            <person name="Reid J."/>
            <person name="Rouhana J."/>
            <person name="Saada N."/>
            <person name="Shang Y."/>
            <person name="Simmons D."/>
            <person name="Thornton R."/>
            <person name="Warren J."/>
            <person name="Weissenberger G."/>
            <person name="Zhang J."/>
            <person name="Zhang L."/>
            <person name="Zhou C."/>
            <person name="Zhu D."/>
            <person name="Muzny D."/>
            <person name="Worley K."/>
            <person name="Gibbs R."/>
        </authorList>
    </citation>
    <scope>NUCLEOTIDE SEQUENCE [LARGE SCALE GENOMIC DNA]</scope>
    <source>
        <strain evidence="3 4">CF48-3A</strain>
    </source>
</reference>
<dbReference type="Pfam" id="PF08708">
    <property type="entry name" value="PriCT_1"/>
    <property type="match status" value="1"/>
</dbReference>
<dbReference type="EMBL" id="ACHG01000162">
    <property type="protein sequence ID" value="EEI65108.1"/>
    <property type="molecule type" value="Genomic_DNA"/>
</dbReference>
<feature type="domain" description="DNA primase/polymerase bifunctional N-terminal" evidence="2">
    <location>
        <begin position="8"/>
        <end position="160"/>
    </location>
</feature>
<name>A0A8D9RXN7_LIMRT</name>
<evidence type="ECO:0000259" key="1">
    <source>
        <dbReference type="SMART" id="SM00942"/>
    </source>
</evidence>